<reference evidence="1" key="2">
    <citation type="journal article" date="2021" name="PeerJ">
        <title>Extensive microbial diversity within the chicken gut microbiome revealed by metagenomics and culture.</title>
        <authorList>
            <person name="Gilroy R."/>
            <person name="Ravi A."/>
            <person name="Getino M."/>
            <person name="Pursley I."/>
            <person name="Horton D.L."/>
            <person name="Alikhan N.F."/>
            <person name="Baker D."/>
            <person name="Gharbi K."/>
            <person name="Hall N."/>
            <person name="Watson M."/>
            <person name="Adriaenssens E.M."/>
            <person name="Foster-Nyarko E."/>
            <person name="Jarju S."/>
            <person name="Secka A."/>
            <person name="Antonio M."/>
            <person name="Oren A."/>
            <person name="Chaudhuri R.R."/>
            <person name="La Ragione R."/>
            <person name="Hildebrand F."/>
            <person name="Pallen M.J."/>
        </authorList>
    </citation>
    <scope>NUCLEOTIDE SEQUENCE</scope>
    <source>
        <strain evidence="1">17213</strain>
    </source>
</reference>
<protein>
    <submittedName>
        <fullName evidence="1">Uncharacterized protein</fullName>
    </submittedName>
</protein>
<evidence type="ECO:0000313" key="1">
    <source>
        <dbReference type="EMBL" id="MBO8415410.1"/>
    </source>
</evidence>
<evidence type="ECO:0000313" key="2">
    <source>
        <dbReference type="Proteomes" id="UP000823631"/>
    </source>
</evidence>
<name>A0A9D9DBG2_9GAMM</name>
<accession>A0A9D9DBG2</accession>
<comment type="caution">
    <text evidence="1">The sequence shown here is derived from an EMBL/GenBank/DDBJ whole genome shotgun (WGS) entry which is preliminary data.</text>
</comment>
<sequence length="489" mass="54514">MQNPNLNPLDIKDESFSVRLKRFSARYGKESIASYYQQFFTHGSVPSQAFTRVLLKLIARNFPEADLQELSQNFAKEQFIFTANHGGFENHPQLTAGSLLTCMGAYLTGHSAVFLTCAALTPTHVTMPAGFMLHALRPDLKRSQLRFLSNKYNEVFINHCPFPDLSIAKKRVQALPEGALLPHELEVIENLQLNTQAASFSDALLQHNAHSYEEALSERFPGLKCYFADIDELASLLLIEDLKEHGPFYDLLSSPKLIAELIVQMANSGQAWHSAQIGINADPDRYTAGTVLFYCLNEKFEHSRLGCRIDDKDGKTSITLLNHKGFVMELTPDNVLQGLLQGRLHPNTFTVNVLLSLFHHCTLAGGIFFDGYIHKLIGIPAKLLSVPMPDGVLERRVQSVMLPFKCLNERARGSFDEARPLLHIDLLAKKRFSCAELDAVLSAPLSSALPLSLTEVYFGVELTPAEAAARKDEMLSLLRADSPCVLRFD</sequence>
<organism evidence="1 2">
    <name type="scientific">Candidatus Avisuccinivibrio stercorigallinarum</name>
    <dbReference type="NCBI Taxonomy" id="2840704"/>
    <lineage>
        <taxon>Bacteria</taxon>
        <taxon>Pseudomonadati</taxon>
        <taxon>Pseudomonadota</taxon>
        <taxon>Gammaproteobacteria</taxon>
        <taxon>Aeromonadales</taxon>
        <taxon>Succinivibrionaceae</taxon>
        <taxon>Succinivibrionaceae incertae sedis</taxon>
        <taxon>Candidatus Avisuccinivibrio</taxon>
    </lineage>
</organism>
<dbReference type="AlphaFoldDB" id="A0A9D9DBG2"/>
<dbReference type="Proteomes" id="UP000823631">
    <property type="component" value="Unassembled WGS sequence"/>
</dbReference>
<gene>
    <name evidence="1" type="ORF">IAB19_03395</name>
</gene>
<dbReference type="EMBL" id="JADINH010000070">
    <property type="protein sequence ID" value="MBO8415410.1"/>
    <property type="molecule type" value="Genomic_DNA"/>
</dbReference>
<proteinExistence type="predicted"/>
<reference evidence="1" key="1">
    <citation type="submission" date="2020-10" db="EMBL/GenBank/DDBJ databases">
        <authorList>
            <person name="Gilroy R."/>
        </authorList>
    </citation>
    <scope>NUCLEOTIDE SEQUENCE</scope>
    <source>
        <strain evidence="1">17213</strain>
    </source>
</reference>